<dbReference type="PANTHER" id="PTHR10622:SF10">
    <property type="entry name" value="HET DOMAIN-CONTAINING PROTEIN"/>
    <property type="match status" value="1"/>
</dbReference>
<keyword evidence="1" id="KW-1133">Transmembrane helix</keyword>
<accession>A0ABQ6WV24</accession>
<keyword evidence="1" id="KW-0472">Membrane</keyword>
<sequence length="585" mass="66278">MYLAGRQIASKAELCKELNLITGFDIGYLSRGTVRHVTMNTQSGSDRLFGSVKDSTRQRTPFPALYQVSISERMSWALSRQTTRTEDMAYCLLGIFGINMPLIYGEGERAFTRLQKEIIKTSNDQSILAWGDMDLWKSRDHSRPQMYRKEKGMGILARSPAAFRACGSIIPSFVDSEASFHLSVPNKGLHISLPISQNGPALALLRCRPRDNPTVVLAIALKQAQGNLYSKVKIVVSQVDHRTWSWWSRKEIYLSLEDYLEEELCERESSFPGSNIFIRYIPHTLSVQELLSHARNLTSDIIPPSHKTIPTGLSLYSGNIVLLLTSKRKSYKTTLYFSLTKLPGVGASLLIMRKGTFLIKGPYHSTNSEVYNYLSTLKSDHNYIWWGKDVLHSTVTLQSVAGVPLFVIDIRLSCRIPHGPWFQIQILIPVLTQVVLNDFSNFWEALDFLFDNGSLTLILSWLAQDATLRLLSWPFTGSDSSWVWLRFAFSQVQGMALISGMVYRLYFHSKGHFIGDKLLTLAMMYSLRVSCIATTVSLILAPLQGVIMDILRVAFPIIFTGGCYIWLTFRLRRKILPYEEAIFPP</sequence>
<feature type="transmembrane region" description="Helical" evidence="1">
    <location>
        <begin position="518"/>
        <end position="540"/>
    </location>
</feature>
<keyword evidence="1" id="KW-0812">Transmembrane</keyword>
<dbReference type="PANTHER" id="PTHR10622">
    <property type="entry name" value="HET DOMAIN-CONTAINING PROTEIN"/>
    <property type="match status" value="1"/>
</dbReference>
<reference evidence="3 4" key="1">
    <citation type="submission" date="2019-04" db="EMBL/GenBank/DDBJ databases">
        <authorList>
            <consortium name="DOE Joint Genome Institute"/>
            <person name="Mondo S."/>
            <person name="Kjaerbolling I."/>
            <person name="Vesth T."/>
            <person name="Frisvad J.C."/>
            <person name="Nybo J.L."/>
            <person name="Theobald S."/>
            <person name="Kildgaard S."/>
            <person name="Isbrandt T."/>
            <person name="Kuo A."/>
            <person name="Sato A."/>
            <person name="Lyhne E.K."/>
            <person name="Kogle M.E."/>
            <person name="Wiebenga A."/>
            <person name="Kun R.S."/>
            <person name="Lubbers R.J."/>
            <person name="Makela M.R."/>
            <person name="Barry K."/>
            <person name="Chovatia M."/>
            <person name="Clum A."/>
            <person name="Daum C."/>
            <person name="Haridas S."/>
            <person name="He G."/>
            <person name="LaButti K."/>
            <person name="Lipzen A."/>
            <person name="Riley R."/>
            <person name="Salamov A."/>
            <person name="Simmons B.A."/>
            <person name="Magnuson J.K."/>
            <person name="Henrissat B."/>
            <person name="Mortensen U.H."/>
            <person name="Larsen T.O."/>
            <person name="Devries R.P."/>
            <person name="Grigoriev I.V."/>
            <person name="Machida M."/>
            <person name="Baker S.E."/>
            <person name="Andersen M.R."/>
            <person name="Cantor M.N."/>
            <person name="Hua S.X."/>
        </authorList>
    </citation>
    <scope>NUCLEOTIDE SEQUENCE [LARGE SCALE GENOMIC DNA]</scope>
    <source>
        <strain evidence="3 4">CBS 117616</strain>
    </source>
</reference>
<evidence type="ECO:0000313" key="3">
    <source>
        <dbReference type="EMBL" id="KAE8420908.1"/>
    </source>
</evidence>
<evidence type="ECO:0000259" key="2">
    <source>
        <dbReference type="Pfam" id="PF26640"/>
    </source>
</evidence>
<gene>
    <name evidence="3" type="ORF">BDV36DRAFT_248822</name>
</gene>
<dbReference type="InterPro" id="IPR058525">
    <property type="entry name" value="DUF8212"/>
</dbReference>
<dbReference type="Proteomes" id="UP000325395">
    <property type="component" value="Unassembled WGS sequence"/>
</dbReference>
<name>A0ABQ6WV24_9EURO</name>
<dbReference type="Pfam" id="PF26640">
    <property type="entry name" value="DUF8212"/>
    <property type="match status" value="1"/>
</dbReference>
<feature type="domain" description="DUF8212" evidence="2">
    <location>
        <begin position="109"/>
        <end position="170"/>
    </location>
</feature>
<evidence type="ECO:0000313" key="4">
    <source>
        <dbReference type="Proteomes" id="UP000325395"/>
    </source>
</evidence>
<keyword evidence="4" id="KW-1185">Reference proteome</keyword>
<dbReference type="EMBL" id="ML735705">
    <property type="protein sequence ID" value="KAE8420908.1"/>
    <property type="molecule type" value="Genomic_DNA"/>
</dbReference>
<evidence type="ECO:0000256" key="1">
    <source>
        <dbReference type="SAM" id="Phobius"/>
    </source>
</evidence>
<protein>
    <recommendedName>
        <fullName evidence="2">DUF8212 domain-containing protein</fullName>
    </recommendedName>
</protein>
<feature type="transmembrane region" description="Helical" evidence="1">
    <location>
        <begin position="546"/>
        <end position="567"/>
    </location>
</feature>
<proteinExistence type="predicted"/>
<feature type="transmembrane region" description="Helical" evidence="1">
    <location>
        <begin position="483"/>
        <end position="506"/>
    </location>
</feature>
<organism evidence="3 4">
    <name type="scientific">Aspergillus pseudocaelatus</name>
    <dbReference type="NCBI Taxonomy" id="1825620"/>
    <lineage>
        <taxon>Eukaryota</taxon>
        <taxon>Fungi</taxon>
        <taxon>Dikarya</taxon>
        <taxon>Ascomycota</taxon>
        <taxon>Pezizomycotina</taxon>
        <taxon>Eurotiomycetes</taxon>
        <taxon>Eurotiomycetidae</taxon>
        <taxon>Eurotiales</taxon>
        <taxon>Aspergillaceae</taxon>
        <taxon>Aspergillus</taxon>
        <taxon>Aspergillus subgen. Circumdati</taxon>
    </lineage>
</organism>